<dbReference type="Proteomes" id="UP001465755">
    <property type="component" value="Unassembled WGS sequence"/>
</dbReference>
<dbReference type="PANTHER" id="PTHR37834:SF2">
    <property type="entry name" value="ESTERASE, SGNH HYDROLASE-TYPE"/>
    <property type="match status" value="1"/>
</dbReference>
<dbReference type="Gene3D" id="3.40.50.1110">
    <property type="entry name" value="SGNH hydrolase"/>
    <property type="match status" value="1"/>
</dbReference>
<dbReference type="EMBL" id="JALJOQ010000158">
    <property type="protein sequence ID" value="KAK9792752.1"/>
    <property type="molecule type" value="Genomic_DNA"/>
</dbReference>
<feature type="domain" description="SGNH hydrolase-type esterase" evidence="1">
    <location>
        <begin position="39"/>
        <end position="192"/>
    </location>
</feature>
<name>A0AAW1NUW5_9CHLO</name>
<dbReference type="InterPro" id="IPR052762">
    <property type="entry name" value="PCW_deacetylase/CE"/>
</dbReference>
<dbReference type="Pfam" id="PF13472">
    <property type="entry name" value="Lipase_GDSL_2"/>
    <property type="match status" value="1"/>
</dbReference>
<organism evidence="2 3">
    <name type="scientific">Symbiochloris irregularis</name>
    <dbReference type="NCBI Taxonomy" id="706552"/>
    <lineage>
        <taxon>Eukaryota</taxon>
        <taxon>Viridiplantae</taxon>
        <taxon>Chlorophyta</taxon>
        <taxon>core chlorophytes</taxon>
        <taxon>Trebouxiophyceae</taxon>
        <taxon>Trebouxiales</taxon>
        <taxon>Trebouxiaceae</taxon>
        <taxon>Symbiochloris</taxon>
    </lineage>
</organism>
<dbReference type="InterPro" id="IPR036514">
    <property type="entry name" value="SGNH_hydro_sf"/>
</dbReference>
<dbReference type="InterPro" id="IPR013830">
    <property type="entry name" value="SGNH_hydro"/>
</dbReference>
<dbReference type="AlphaFoldDB" id="A0AAW1NUW5"/>
<gene>
    <name evidence="2" type="ORF">WJX73_006191</name>
</gene>
<evidence type="ECO:0000259" key="1">
    <source>
        <dbReference type="Pfam" id="PF13472"/>
    </source>
</evidence>
<proteinExistence type="predicted"/>
<keyword evidence="3" id="KW-1185">Reference proteome</keyword>
<evidence type="ECO:0000313" key="3">
    <source>
        <dbReference type="Proteomes" id="UP001465755"/>
    </source>
</evidence>
<protein>
    <recommendedName>
        <fullName evidence="1">SGNH hydrolase-type esterase domain-containing protein</fullName>
    </recommendedName>
</protein>
<sequence length="236" mass="25182">MLGNANLLDVDTQDVAVTYPWLVASAFSADPQIVAWTGATQFPYPSWQSDKLATIFPASIPQLWHESIAGNASSQANLSAWIPQVVVLAGGANDFHQDPPVTPMDDWVAQYISFIRQVQSTYGGSLTSIVVVAWSRAQLDVPLPDNQTQNYLRYQAALAQAIQEQGLSGAHFLQLTADGMPLTGWCAAHPNRGAHANIAGQIEGFLQQQASGWASATFQATVELSAASFGPVTNAG</sequence>
<dbReference type="SUPFAM" id="SSF52266">
    <property type="entry name" value="SGNH hydrolase"/>
    <property type="match status" value="1"/>
</dbReference>
<evidence type="ECO:0000313" key="2">
    <source>
        <dbReference type="EMBL" id="KAK9792752.1"/>
    </source>
</evidence>
<comment type="caution">
    <text evidence="2">The sequence shown here is derived from an EMBL/GenBank/DDBJ whole genome shotgun (WGS) entry which is preliminary data.</text>
</comment>
<dbReference type="PANTHER" id="PTHR37834">
    <property type="entry name" value="GDSL-LIKE LIPASE/ACYLHYDROLASE DOMAIN PROTEIN (AFU_ORTHOLOGUE AFUA_2G00620)"/>
    <property type="match status" value="1"/>
</dbReference>
<reference evidence="2 3" key="1">
    <citation type="journal article" date="2024" name="Nat. Commun.">
        <title>Phylogenomics reveals the evolutionary origins of lichenization in chlorophyte algae.</title>
        <authorList>
            <person name="Puginier C."/>
            <person name="Libourel C."/>
            <person name="Otte J."/>
            <person name="Skaloud P."/>
            <person name="Haon M."/>
            <person name="Grisel S."/>
            <person name="Petersen M."/>
            <person name="Berrin J.G."/>
            <person name="Delaux P.M."/>
            <person name="Dal Grande F."/>
            <person name="Keller J."/>
        </authorList>
    </citation>
    <scope>NUCLEOTIDE SEQUENCE [LARGE SCALE GENOMIC DNA]</scope>
    <source>
        <strain evidence="2 3">SAG 2036</strain>
    </source>
</reference>
<accession>A0AAW1NUW5</accession>